<comment type="caution">
    <text evidence="1">The sequence shown here is derived from an EMBL/GenBank/DDBJ whole genome shotgun (WGS) entry which is preliminary data.</text>
</comment>
<organism evidence="1 2">
    <name type="scientific">Enterobacter hormaechei</name>
    <dbReference type="NCBI Taxonomy" id="158836"/>
    <lineage>
        <taxon>Bacteria</taxon>
        <taxon>Pseudomonadati</taxon>
        <taxon>Pseudomonadota</taxon>
        <taxon>Gammaproteobacteria</taxon>
        <taxon>Enterobacterales</taxon>
        <taxon>Enterobacteriaceae</taxon>
        <taxon>Enterobacter</taxon>
        <taxon>Enterobacter cloacae complex</taxon>
    </lineage>
</organism>
<gene>
    <name evidence="1" type="ORF">SAMEA2273352_03424</name>
</gene>
<evidence type="ECO:0008006" key="3">
    <source>
        <dbReference type="Google" id="ProtNLM"/>
    </source>
</evidence>
<dbReference type="AlphaFoldDB" id="A0A822WVI9"/>
<protein>
    <recommendedName>
        <fullName evidence="3">WYL domain-containing protein</fullName>
    </recommendedName>
</protein>
<dbReference type="EMBL" id="FJYW01000007">
    <property type="protein sequence ID" value="CZX78244.1"/>
    <property type="molecule type" value="Genomic_DNA"/>
</dbReference>
<proteinExistence type="predicted"/>
<reference evidence="1 2" key="1">
    <citation type="submission" date="2016-03" db="EMBL/GenBank/DDBJ databases">
        <authorList>
            <consortium name="Pathogen Informatics"/>
        </authorList>
    </citation>
    <scope>NUCLEOTIDE SEQUENCE [LARGE SCALE GENOMIC DNA]</scope>
    <source>
        <strain evidence="2">e1424</strain>
    </source>
</reference>
<name>A0A822WVI9_9ENTR</name>
<dbReference type="RefSeq" id="WP_019211386.1">
    <property type="nucleotide sequence ID" value="NZ_CP103722.1"/>
</dbReference>
<evidence type="ECO:0000313" key="2">
    <source>
        <dbReference type="Proteomes" id="UP000076205"/>
    </source>
</evidence>
<dbReference type="GeneID" id="61816036"/>
<sequence>MHNQHDVFIDAIHTKKKLRIRFYSEDDGRYIERVCAPMDHAAGTRIKDGIPRYWVWDFESDKTNHTLPLREERIEYMIDTGDHFEPSSFVSWRPAWVIDRDWGQYS</sequence>
<accession>A0A822WVI9</accession>
<evidence type="ECO:0000313" key="1">
    <source>
        <dbReference type="EMBL" id="CZX78244.1"/>
    </source>
</evidence>
<dbReference type="Proteomes" id="UP000076205">
    <property type="component" value="Unassembled WGS sequence"/>
</dbReference>